<evidence type="ECO:0000256" key="1">
    <source>
        <dbReference type="SAM" id="SignalP"/>
    </source>
</evidence>
<dbReference type="Proteomes" id="UP000236291">
    <property type="component" value="Unassembled WGS sequence"/>
</dbReference>
<feature type="non-terminal residue" evidence="2">
    <location>
        <position position="1"/>
    </location>
</feature>
<evidence type="ECO:0000313" key="3">
    <source>
        <dbReference type="Proteomes" id="UP000236291"/>
    </source>
</evidence>
<name>A0A2K3LFR9_TRIPR</name>
<proteinExistence type="predicted"/>
<dbReference type="AlphaFoldDB" id="A0A2K3LFR9"/>
<reference evidence="2 3" key="1">
    <citation type="journal article" date="2014" name="Am. J. Bot.">
        <title>Genome assembly and annotation for red clover (Trifolium pratense; Fabaceae).</title>
        <authorList>
            <person name="Istvanek J."/>
            <person name="Jaros M."/>
            <person name="Krenek A."/>
            <person name="Repkova J."/>
        </authorList>
    </citation>
    <scope>NUCLEOTIDE SEQUENCE [LARGE SCALE GENOMIC DNA]</scope>
    <source>
        <strain evidence="3">cv. Tatra</strain>
        <tissue evidence="2">Young leaves</tissue>
    </source>
</reference>
<accession>A0A2K3LFR9</accession>
<protein>
    <submittedName>
        <fullName evidence="2">Putative NBS resistance protein</fullName>
    </submittedName>
</protein>
<dbReference type="EMBL" id="ASHM01032266">
    <property type="protein sequence ID" value="PNX77385.1"/>
    <property type="molecule type" value="Genomic_DNA"/>
</dbReference>
<feature type="chain" id="PRO_5014386069" evidence="1">
    <location>
        <begin position="25"/>
        <end position="290"/>
    </location>
</feature>
<organism evidence="2 3">
    <name type="scientific">Trifolium pratense</name>
    <name type="common">Red clover</name>
    <dbReference type="NCBI Taxonomy" id="57577"/>
    <lineage>
        <taxon>Eukaryota</taxon>
        <taxon>Viridiplantae</taxon>
        <taxon>Streptophyta</taxon>
        <taxon>Embryophyta</taxon>
        <taxon>Tracheophyta</taxon>
        <taxon>Spermatophyta</taxon>
        <taxon>Magnoliopsida</taxon>
        <taxon>eudicotyledons</taxon>
        <taxon>Gunneridae</taxon>
        <taxon>Pentapetalae</taxon>
        <taxon>rosids</taxon>
        <taxon>fabids</taxon>
        <taxon>Fabales</taxon>
        <taxon>Fabaceae</taxon>
        <taxon>Papilionoideae</taxon>
        <taxon>50 kb inversion clade</taxon>
        <taxon>NPAAA clade</taxon>
        <taxon>Hologalegina</taxon>
        <taxon>IRL clade</taxon>
        <taxon>Trifolieae</taxon>
        <taxon>Trifolium</taxon>
    </lineage>
</organism>
<reference evidence="2 3" key="2">
    <citation type="journal article" date="2017" name="Front. Plant Sci.">
        <title>Gene Classification and Mining of Molecular Markers Useful in Red Clover (Trifolium pratense) Breeding.</title>
        <authorList>
            <person name="Istvanek J."/>
            <person name="Dluhosova J."/>
            <person name="Dluhos P."/>
            <person name="Patkova L."/>
            <person name="Nedelnik J."/>
            <person name="Repkova J."/>
        </authorList>
    </citation>
    <scope>NUCLEOTIDE SEQUENCE [LARGE SCALE GENOMIC DNA]</scope>
    <source>
        <strain evidence="3">cv. Tatra</strain>
        <tissue evidence="2">Young leaves</tissue>
    </source>
</reference>
<comment type="caution">
    <text evidence="2">The sequence shown here is derived from an EMBL/GenBank/DDBJ whole genome shotgun (WGS) entry which is preliminary data.</text>
</comment>
<sequence>GLFQTNAAMMDICLWPCLVSPVLAKPSPSAFNCSFAQVLNDACDVKTSQLLAQTIRGDDLCIKITQYEYEKGKLSTIWKIADQWKMISLGRGFYEFQFVSFEDMRLAWSLGTINLKPGVLRLSKWTNAFNPYIVFKLVNWLKPSEAKVNNRGNKIITMKKEAANMQYIPKKEGQCLTYTFAEDDIVLGDILIDDPVLQQVATNDVADVAFVKQAVGKPFTLVNIAVSMANEFDASTRAIPDTKQNIVILPDDEFDEVVQANLQVIKQVWTTMEKGEKPSTLLFLKAKRRR</sequence>
<gene>
    <name evidence="2" type="ORF">L195_g033350</name>
</gene>
<keyword evidence="1" id="KW-0732">Signal</keyword>
<evidence type="ECO:0000313" key="2">
    <source>
        <dbReference type="EMBL" id="PNX77385.1"/>
    </source>
</evidence>
<feature type="signal peptide" evidence="1">
    <location>
        <begin position="1"/>
        <end position="24"/>
    </location>
</feature>